<comment type="caution">
    <text evidence="1">The sequence shown here is derived from an EMBL/GenBank/DDBJ whole genome shotgun (WGS) entry which is preliminary data.</text>
</comment>
<gene>
    <name evidence="1" type="ORF">Zmor_000702</name>
</gene>
<sequence length="84" mass="9984">MTATSGPYMRRFLLVAVHYLTHKMSPSNRKHARFHNLEICDDSLHNEQGHRRREKNMHDVVIRTLSFEARRTHRSFRIDALQSA</sequence>
<proteinExistence type="predicted"/>
<organism evidence="1 2">
    <name type="scientific">Zophobas morio</name>
    <dbReference type="NCBI Taxonomy" id="2755281"/>
    <lineage>
        <taxon>Eukaryota</taxon>
        <taxon>Metazoa</taxon>
        <taxon>Ecdysozoa</taxon>
        <taxon>Arthropoda</taxon>
        <taxon>Hexapoda</taxon>
        <taxon>Insecta</taxon>
        <taxon>Pterygota</taxon>
        <taxon>Neoptera</taxon>
        <taxon>Endopterygota</taxon>
        <taxon>Coleoptera</taxon>
        <taxon>Polyphaga</taxon>
        <taxon>Cucujiformia</taxon>
        <taxon>Tenebrionidae</taxon>
        <taxon>Zophobas</taxon>
    </lineage>
</organism>
<dbReference type="AlphaFoldDB" id="A0AA38MNQ2"/>
<name>A0AA38MNQ2_9CUCU</name>
<protein>
    <submittedName>
        <fullName evidence="1">Uncharacterized protein</fullName>
    </submittedName>
</protein>
<dbReference type="EMBL" id="JALNTZ010000001">
    <property type="protein sequence ID" value="KAJ3665195.1"/>
    <property type="molecule type" value="Genomic_DNA"/>
</dbReference>
<reference evidence="1" key="1">
    <citation type="journal article" date="2023" name="G3 (Bethesda)">
        <title>Whole genome assemblies of Zophobas morio and Tenebrio molitor.</title>
        <authorList>
            <person name="Kaur S."/>
            <person name="Stinson S.A."/>
            <person name="diCenzo G.C."/>
        </authorList>
    </citation>
    <scope>NUCLEOTIDE SEQUENCE</scope>
    <source>
        <strain evidence="1">QUZm001</strain>
    </source>
</reference>
<dbReference type="Proteomes" id="UP001168821">
    <property type="component" value="Unassembled WGS sequence"/>
</dbReference>
<evidence type="ECO:0000313" key="1">
    <source>
        <dbReference type="EMBL" id="KAJ3665195.1"/>
    </source>
</evidence>
<accession>A0AA38MNQ2</accession>
<evidence type="ECO:0000313" key="2">
    <source>
        <dbReference type="Proteomes" id="UP001168821"/>
    </source>
</evidence>
<keyword evidence="2" id="KW-1185">Reference proteome</keyword>